<gene>
    <name evidence="1" type="ORF">PG999_014132</name>
</gene>
<dbReference type="AlphaFoldDB" id="A0AAW0QGC9"/>
<comment type="caution">
    <text evidence="1">The sequence shown here is derived from an EMBL/GenBank/DDBJ whole genome shotgun (WGS) entry which is preliminary data.</text>
</comment>
<organism evidence="1 2">
    <name type="scientific">Apiospora kogelbergensis</name>
    <dbReference type="NCBI Taxonomy" id="1337665"/>
    <lineage>
        <taxon>Eukaryota</taxon>
        <taxon>Fungi</taxon>
        <taxon>Dikarya</taxon>
        <taxon>Ascomycota</taxon>
        <taxon>Pezizomycotina</taxon>
        <taxon>Sordariomycetes</taxon>
        <taxon>Xylariomycetidae</taxon>
        <taxon>Amphisphaeriales</taxon>
        <taxon>Apiosporaceae</taxon>
        <taxon>Apiospora</taxon>
    </lineage>
</organism>
<reference evidence="1 2" key="1">
    <citation type="submission" date="2023-01" db="EMBL/GenBank/DDBJ databases">
        <title>Analysis of 21 Apiospora genomes using comparative genomics revels a genus with tremendous synthesis potential of carbohydrate active enzymes and secondary metabolites.</title>
        <authorList>
            <person name="Sorensen T."/>
        </authorList>
    </citation>
    <scope>NUCLEOTIDE SEQUENCE [LARGE SCALE GENOMIC DNA]</scope>
    <source>
        <strain evidence="1 2">CBS 117206</strain>
    </source>
</reference>
<dbReference type="Proteomes" id="UP001392437">
    <property type="component" value="Unassembled WGS sequence"/>
</dbReference>
<dbReference type="EMBL" id="JAQQWP010000011">
    <property type="protein sequence ID" value="KAK8096110.1"/>
    <property type="molecule type" value="Genomic_DNA"/>
</dbReference>
<keyword evidence="2" id="KW-1185">Reference proteome</keyword>
<name>A0AAW0QGC9_9PEZI</name>
<proteinExistence type="predicted"/>
<accession>A0AAW0QGC9</accession>
<evidence type="ECO:0000313" key="2">
    <source>
        <dbReference type="Proteomes" id="UP001392437"/>
    </source>
</evidence>
<evidence type="ECO:0000313" key="1">
    <source>
        <dbReference type="EMBL" id="KAK8096110.1"/>
    </source>
</evidence>
<sequence>MSTVANINNQKLKDAALDEINRLLHAISRYALDEAISLGFFRVKRARAVITEQFALVKTGIEEAMRKKAELPNVYHTVSSSERDLVDSVLSLVAGPFLAQVVDWLMEETLKIPELHEDHDDGDAAIMLEMK</sequence>
<protein>
    <submittedName>
        <fullName evidence="1">Uncharacterized protein</fullName>
    </submittedName>
</protein>